<dbReference type="Proteomes" id="UP001292079">
    <property type="component" value="Unassembled WGS sequence"/>
</dbReference>
<sequence>MIYFQLKQYKPIQRICSNAIKLFIYLNVLCLCQTMYPIDAMNTLRRYSSVDDVPVNTDDLWSLNVHNKKKIIERFPDLNQYLNSIILHQQYPPEENEESFDDRKFSALSNHKKRDYLFLRG</sequence>
<organism evidence="1 2">
    <name type="scientific">Schistosoma mekongi</name>
    <name type="common">Parasitic worm</name>
    <dbReference type="NCBI Taxonomy" id="38744"/>
    <lineage>
        <taxon>Eukaryota</taxon>
        <taxon>Metazoa</taxon>
        <taxon>Spiralia</taxon>
        <taxon>Lophotrochozoa</taxon>
        <taxon>Platyhelminthes</taxon>
        <taxon>Trematoda</taxon>
        <taxon>Digenea</taxon>
        <taxon>Strigeidida</taxon>
        <taxon>Schistosomatoidea</taxon>
        <taxon>Schistosomatidae</taxon>
        <taxon>Schistosoma</taxon>
    </lineage>
</organism>
<evidence type="ECO:0000313" key="2">
    <source>
        <dbReference type="Proteomes" id="UP001292079"/>
    </source>
</evidence>
<reference evidence="1" key="2">
    <citation type="journal article" date="2023" name="Infect Dis Poverty">
        <title>Chromosome-scale genome of the human blood fluke Schistosoma mekongi and its implications for public health.</title>
        <authorList>
            <person name="Zhou M."/>
            <person name="Xu L."/>
            <person name="Xu D."/>
            <person name="Chen W."/>
            <person name="Khan J."/>
            <person name="Hu Y."/>
            <person name="Huang H."/>
            <person name="Wei H."/>
            <person name="Zhang Y."/>
            <person name="Chusongsang P."/>
            <person name="Tanasarnprasert K."/>
            <person name="Hu X."/>
            <person name="Limpanont Y."/>
            <person name="Lv Z."/>
        </authorList>
    </citation>
    <scope>NUCLEOTIDE SEQUENCE</scope>
    <source>
        <strain evidence="1">LV_2022a</strain>
    </source>
</reference>
<accession>A0AAE2D509</accession>
<protein>
    <submittedName>
        <fullName evidence="1">Uncharacterized protein</fullName>
    </submittedName>
</protein>
<gene>
    <name evidence="1" type="ORF">MN116_004548</name>
</gene>
<keyword evidence="2" id="KW-1185">Reference proteome</keyword>
<evidence type="ECO:0000313" key="1">
    <source>
        <dbReference type="EMBL" id="KAK4471489.1"/>
    </source>
</evidence>
<dbReference type="AlphaFoldDB" id="A0AAE2D509"/>
<proteinExistence type="predicted"/>
<comment type="caution">
    <text evidence="1">The sequence shown here is derived from an EMBL/GenBank/DDBJ whole genome shotgun (WGS) entry which is preliminary data.</text>
</comment>
<name>A0AAE2D509_SCHME</name>
<dbReference type="EMBL" id="JALJAT010000003">
    <property type="protein sequence ID" value="KAK4471489.1"/>
    <property type="molecule type" value="Genomic_DNA"/>
</dbReference>
<reference evidence="1" key="1">
    <citation type="submission" date="2022-04" db="EMBL/GenBank/DDBJ databases">
        <authorList>
            <person name="Xu L."/>
            <person name="Lv Z."/>
        </authorList>
    </citation>
    <scope>NUCLEOTIDE SEQUENCE</scope>
    <source>
        <strain evidence="1">LV_2022a</strain>
    </source>
</reference>